<dbReference type="eggNOG" id="KOG2533">
    <property type="taxonomic scope" value="Eukaryota"/>
</dbReference>
<dbReference type="OrthoDB" id="6730379at2759"/>
<feature type="region of interest" description="Disordered" evidence="7">
    <location>
        <begin position="1"/>
        <end position="38"/>
    </location>
</feature>
<feature type="transmembrane region" description="Helical" evidence="8">
    <location>
        <begin position="141"/>
        <end position="164"/>
    </location>
</feature>
<accession>M3D8M3</accession>
<keyword evidence="2" id="KW-0813">Transport</keyword>
<keyword evidence="5 8" id="KW-0472">Membrane</keyword>
<sequence>MASSTSNEKEVVKTTASTSSRGHDEAEVGQVEELSSSSTADVDAALDFLRHEGPVREMTVEDEKRLVRKIDWMIMPLMWMCYCLQYLDKTLINYANVMGLEEDTNMSKDEYSHLALIFYVSYLAFEFPHAYGMQKLPTARYIGTMVFFWGVIVAVTAACTNYGALVATRVLLGVFESAVAPSLILITSMWYKRNEQPQRVGLWYLGTGTGTIFGSLISYGFQHVNSRTFYSWQIMFLTVGLITCVVGIATFFFLPNTPMSSRLTHEEKVWAVLRLRENQTGIENTHFKPPQMIECFLDPQTWLLCLITIASSVPNGAVSSYQATIIKNFGYDSKTTALLSIPSGAVGIVSILISTQLAGRFNQRGLQVIVLLLIGGVLGGSLMAFLPANDKAGKLIGNYLTNAIGASLPSLYSWVAANYAGHTKKVTMNALLLMSFCLGNILGPLTFTAQSSPQYIPAKVTIIVVCAVSCIFIGVLQTYYVFENRRRDKLEADGGMVYESDVEFKDKTDRENMGFRYRL</sequence>
<evidence type="ECO:0000313" key="10">
    <source>
        <dbReference type="EMBL" id="EMF14244.1"/>
    </source>
</evidence>
<feature type="transmembrane region" description="Helical" evidence="8">
    <location>
        <begin position="301"/>
        <end position="323"/>
    </location>
</feature>
<evidence type="ECO:0000256" key="4">
    <source>
        <dbReference type="ARBA" id="ARBA00022989"/>
    </source>
</evidence>
<evidence type="ECO:0000256" key="7">
    <source>
        <dbReference type="SAM" id="MobiDB-lite"/>
    </source>
</evidence>
<dbReference type="InterPro" id="IPR011701">
    <property type="entry name" value="MFS"/>
</dbReference>
<evidence type="ECO:0000313" key="11">
    <source>
        <dbReference type="Proteomes" id="UP000016931"/>
    </source>
</evidence>
<feature type="transmembrane region" description="Helical" evidence="8">
    <location>
        <begin position="399"/>
        <end position="417"/>
    </location>
</feature>
<dbReference type="GeneID" id="27901789"/>
<dbReference type="CDD" id="cd17327">
    <property type="entry name" value="MFS_FEN2_like"/>
    <property type="match status" value="1"/>
</dbReference>
<evidence type="ECO:0000256" key="6">
    <source>
        <dbReference type="ARBA" id="ARBA00037968"/>
    </source>
</evidence>
<name>M3D8M3_SPHMS</name>
<dbReference type="SUPFAM" id="SSF103473">
    <property type="entry name" value="MFS general substrate transporter"/>
    <property type="match status" value="1"/>
</dbReference>
<dbReference type="PANTHER" id="PTHR43791">
    <property type="entry name" value="PERMEASE-RELATED"/>
    <property type="match status" value="1"/>
</dbReference>
<dbReference type="InterPro" id="IPR036259">
    <property type="entry name" value="MFS_trans_sf"/>
</dbReference>
<evidence type="ECO:0000259" key="9">
    <source>
        <dbReference type="PROSITE" id="PS50850"/>
    </source>
</evidence>
<dbReference type="RefSeq" id="XP_016762365.1">
    <property type="nucleotide sequence ID" value="XM_016904652.1"/>
</dbReference>
<dbReference type="EMBL" id="KB456262">
    <property type="protein sequence ID" value="EMF14244.1"/>
    <property type="molecule type" value="Genomic_DNA"/>
</dbReference>
<feature type="transmembrane region" description="Helical" evidence="8">
    <location>
        <begin position="335"/>
        <end position="353"/>
    </location>
</feature>
<gene>
    <name evidence="10" type="ORF">SEPMUDRAFT_148017</name>
</gene>
<feature type="transmembrane region" description="Helical" evidence="8">
    <location>
        <begin position="429"/>
        <end position="448"/>
    </location>
</feature>
<feature type="domain" description="Major facilitator superfamily (MFS) profile" evidence="9">
    <location>
        <begin position="74"/>
        <end position="486"/>
    </location>
</feature>
<dbReference type="AlphaFoldDB" id="M3D8M3"/>
<dbReference type="OMA" id="INYASVM"/>
<proteinExistence type="inferred from homology"/>
<evidence type="ECO:0000256" key="2">
    <source>
        <dbReference type="ARBA" id="ARBA00022448"/>
    </source>
</evidence>
<evidence type="ECO:0000256" key="5">
    <source>
        <dbReference type="ARBA" id="ARBA00023136"/>
    </source>
</evidence>
<feature type="transmembrane region" description="Helical" evidence="8">
    <location>
        <begin position="365"/>
        <end position="387"/>
    </location>
</feature>
<organism evidence="10 11">
    <name type="scientific">Sphaerulina musiva (strain SO2202)</name>
    <name type="common">Poplar stem canker fungus</name>
    <name type="synonym">Septoria musiva</name>
    <dbReference type="NCBI Taxonomy" id="692275"/>
    <lineage>
        <taxon>Eukaryota</taxon>
        <taxon>Fungi</taxon>
        <taxon>Dikarya</taxon>
        <taxon>Ascomycota</taxon>
        <taxon>Pezizomycotina</taxon>
        <taxon>Dothideomycetes</taxon>
        <taxon>Dothideomycetidae</taxon>
        <taxon>Mycosphaerellales</taxon>
        <taxon>Mycosphaerellaceae</taxon>
        <taxon>Sphaerulina</taxon>
    </lineage>
</organism>
<keyword evidence="3 8" id="KW-0812">Transmembrane</keyword>
<dbReference type="GO" id="GO:0016020">
    <property type="term" value="C:membrane"/>
    <property type="evidence" value="ECO:0007669"/>
    <property type="project" value="UniProtKB-SubCell"/>
</dbReference>
<dbReference type="PANTHER" id="PTHR43791:SF40">
    <property type="entry name" value="THIAMINE PATHWAY TRANSPORTER THI73"/>
    <property type="match status" value="1"/>
</dbReference>
<feature type="transmembrane region" description="Helical" evidence="8">
    <location>
        <begin position="460"/>
        <end position="482"/>
    </location>
</feature>
<dbReference type="HOGENOM" id="CLU_001265_0_5_1"/>
<comment type="similarity">
    <text evidence="6">Belongs to the major facilitator superfamily. Allantoate permease family.</text>
</comment>
<dbReference type="InterPro" id="IPR020846">
    <property type="entry name" value="MFS_dom"/>
</dbReference>
<dbReference type="Gene3D" id="1.20.1250.20">
    <property type="entry name" value="MFS general substrate transporter like domains"/>
    <property type="match status" value="2"/>
</dbReference>
<dbReference type="GO" id="GO:0022857">
    <property type="term" value="F:transmembrane transporter activity"/>
    <property type="evidence" value="ECO:0007669"/>
    <property type="project" value="InterPro"/>
</dbReference>
<evidence type="ECO:0000256" key="1">
    <source>
        <dbReference type="ARBA" id="ARBA00004141"/>
    </source>
</evidence>
<feature type="transmembrane region" description="Helical" evidence="8">
    <location>
        <begin position="233"/>
        <end position="254"/>
    </location>
</feature>
<dbReference type="PROSITE" id="PS50850">
    <property type="entry name" value="MFS"/>
    <property type="match status" value="1"/>
</dbReference>
<dbReference type="Proteomes" id="UP000016931">
    <property type="component" value="Unassembled WGS sequence"/>
</dbReference>
<dbReference type="Pfam" id="PF07690">
    <property type="entry name" value="MFS_1"/>
    <property type="match status" value="1"/>
</dbReference>
<feature type="transmembrane region" description="Helical" evidence="8">
    <location>
        <begin position="170"/>
        <end position="190"/>
    </location>
</feature>
<evidence type="ECO:0000256" key="8">
    <source>
        <dbReference type="SAM" id="Phobius"/>
    </source>
</evidence>
<reference evidence="10 11" key="1">
    <citation type="journal article" date="2012" name="PLoS Pathog.">
        <title>Diverse lifestyles and strategies of plant pathogenesis encoded in the genomes of eighteen Dothideomycetes fungi.</title>
        <authorList>
            <person name="Ohm R.A."/>
            <person name="Feau N."/>
            <person name="Henrissat B."/>
            <person name="Schoch C.L."/>
            <person name="Horwitz B.A."/>
            <person name="Barry K.W."/>
            <person name="Condon B.J."/>
            <person name="Copeland A.C."/>
            <person name="Dhillon B."/>
            <person name="Glaser F."/>
            <person name="Hesse C.N."/>
            <person name="Kosti I."/>
            <person name="LaButti K."/>
            <person name="Lindquist E.A."/>
            <person name="Lucas S."/>
            <person name="Salamov A.A."/>
            <person name="Bradshaw R.E."/>
            <person name="Ciuffetti L."/>
            <person name="Hamelin R.C."/>
            <person name="Kema G.H.J."/>
            <person name="Lawrence C."/>
            <person name="Scott J.A."/>
            <person name="Spatafora J.W."/>
            <person name="Turgeon B.G."/>
            <person name="de Wit P.J.G.M."/>
            <person name="Zhong S."/>
            <person name="Goodwin S.B."/>
            <person name="Grigoriev I.V."/>
        </authorList>
    </citation>
    <scope>NUCLEOTIDE SEQUENCE [LARGE SCALE GENOMIC DNA]</scope>
    <source>
        <strain evidence="10 11">SO2202</strain>
    </source>
</reference>
<evidence type="ECO:0000256" key="3">
    <source>
        <dbReference type="ARBA" id="ARBA00022692"/>
    </source>
</evidence>
<dbReference type="FunFam" id="1.20.1250.20:FF:000064">
    <property type="entry name" value="MFS allantoate transporter"/>
    <property type="match status" value="1"/>
</dbReference>
<feature type="transmembrane region" description="Helical" evidence="8">
    <location>
        <begin position="202"/>
        <end position="221"/>
    </location>
</feature>
<keyword evidence="4 8" id="KW-1133">Transmembrane helix</keyword>
<comment type="subcellular location">
    <subcellularLocation>
        <location evidence="1">Membrane</location>
        <topology evidence="1">Multi-pass membrane protein</topology>
    </subcellularLocation>
</comment>
<protein>
    <submittedName>
        <fullName evidence="10">Allantoin permease</fullName>
    </submittedName>
</protein>
<keyword evidence="11" id="KW-1185">Reference proteome</keyword>